<dbReference type="GeneID" id="107780518"/>
<dbReference type="KEGG" id="nta:107780518"/>
<accession>A0A1S3YXJ4</accession>
<name>A0A1S3YXJ4_TOBAC</name>
<protein>
    <submittedName>
        <fullName evidence="2 3">Uncharacterized protein isoform X1</fullName>
    </submittedName>
</protein>
<reference key="1">
    <citation type="journal article" date="2014" name="Nat. Commun.">
        <title>The tobacco genome sequence and its comparison with those of tomato and potato.</title>
        <authorList>
            <person name="Sierro N."/>
            <person name="Battey J.N."/>
            <person name="Ouadi S."/>
            <person name="Bakaher N."/>
            <person name="Bovet L."/>
            <person name="Willig A."/>
            <person name="Goepfert S."/>
            <person name="Peitsch M.C."/>
            <person name="Ivanov N.V."/>
        </authorList>
    </citation>
    <scope>NUCLEOTIDE SEQUENCE [LARGE SCALE GENOMIC DNA]</scope>
    <source>
        <strain>cv. TN90</strain>
    </source>
</reference>
<organism evidence="3">
    <name type="scientific">Nicotiana tabacum</name>
    <name type="common">Common tobacco</name>
    <dbReference type="NCBI Taxonomy" id="4097"/>
    <lineage>
        <taxon>Eukaryota</taxon>
        <taxon>Viridiplantae</taxon>
        <taxon>Streptophyta</taxon>
        <taxon>Embryophyta</taxon>
        <taxon>Tracheophyta</taxon>
        <taxon>Spermatophyta</taxon>
        <taxon>Magnoliopsida</taxon>
        <taxon>eudicotyledons</taxon>
        <taxon>Gunneridae</taxon>
        <taxon>Pentapetalae</taxon>
        <taxon>asterids</taxon>
        <taxon>lamiids</taxon>
        <taxon>Solanales</taxon>
        <taxon>Solanaceae</taxon>
        <taxon>Nicotianoideae</taxon>
        <taxon>Nicotianeae</taxon>
        <taxon>Nicotiana</taxon>
    </lineage>
</organism>
<dbReference type="Proteomes" id="UP000790787">
    <property type="component" value="Chromosome 15"/>
</dbReference>
<evidence type="ECO:0000313" key="3">
    <source>
        <dbReference type="RefSeq" id="XP_016456557.1"/>
    </source>
</evidence>
<dbReference type="RefSeq" id="XP_016456556.1">
    <property type="nucleotide sequence ID" value="XM_016601070.1"/>
</dbReference>
<evidence type="ECO:0000313" key="1">
    <source>
        <dbReference type="Proteomes" id="UP000790787"/>
    </source>
</evidence>
<proteinExistence type="predicted"/>
<evidence type="ECO:0000313" key="2">
    <source>
        <dbReference type="RefSeq" id="XP_016456556.1"/>
    </source>
</evidence>
<reference evidence="2 3" key="2">
    <citation type="submission" date="2025-04" db="UniProtKB">
        <authorList>
            <consortium name="RefSeq"/>
        </authorList>
    </citation>
    <scope>IDENTIFICATION</scope>
</reference>
<sequence length="101" mass="11736">MQAKVAKDMGSVQVGSYGHNLSGIIWKINTAKPIELDEMMKRLKEIEDGVAAPREMQVKVEKEWCCSRNKALKYYKCRRPRSLKAFSVLFSSHYYMRTMTI</sequence>
<dbReference type="AlphaFoldDB" id="A0A1S3YXJ4"/>
<gene>
    <name evidence="2 3" type="primary">LOC107780518</name>
</gene>
<dbReference type="PaxDb" id="4097-A0A1S3YXJ4"/>
<dbReference type="RefSeq" id="XP_016456557.1">
    <property type="nucleotide sequence ID" value="XM_016601071.1"/>
</dbReference>
<keyword evidence="1" id="KW-1185">Reference proteome</keyword>
<dbReference type="OrthoDB" id="4726at2759"/>